<dbReference type="GO" id="GO:0032259">
    <property type="term" value="P:methylation"/>
    <property type="evidence" value="ECO:0007669"/>
    <property type="project" value="UniProtKB-KW"/>
</dbReference>
<keyword evidence="8" id="KW-0539">Nucleus</keyword>
<evidence type="ECO:0000313" key="11">
    <source>
        <dbReference type="WBParaSite" id="PDA_v2.g632.t1"/>
    </source>
</evidence>
<dbReference type="GO" id="GO:0005634">
    <property type="term" value="C:nucleus"/>
    <property type="evidence" value="ECO:0007669"/>
    <property type="project" value="UniProtKB-SubCell"/>
</dbReference>
<proteinExistence type="inferred from homology"/>
<dbReference type="GO" id="GO:0018064">
    <property type="term" value="F:protein-L-histidine N-tele-methyltransferase activity"/>
    <property type="evidence" value="ECO:0007669"/>
    <property type="project" value="UniProtKB-EC"/>
</dbReference>
<keyword evidence="10" id="KW-1185">Reference proteome</keyword>
<evidence type="ECO:0000313" key="10">
    <source>
        <dbReference type="Proteomes" id="UP000887578"/>
    </source>
</evidence>
<evidence type="ECO:0000256" key="5">
    <source>
        <dbReference type="ARBA" id="ARBA00022603"/>
    </source>
</evidence>
<reference evidence="11" key="1">
    <citation type="submission" date="2022-11" db="UniProtKB">
        <authorList>
            <consortium name="WormBaseParasite"/>
        </authorList>
    </citation>
    <scope>IDENTIFICATION</scope>
</reference>
<evidence type="ECO:0000256" key="2">
    <source>
        <dbReference type="ARBA" id="ARBA00004496"/>
    </source>
</evidence>
<dbReference type="Gene3D" id="3.40.50.150">
    <property type="entry name" value="Vaccinia Virus protein VP39"/>
    <property type="match status" value="1"/>
</dbReference>
<sequence>MSDIVEIVLAGERIKRLSDFAVENAVEKNKQKYSKEFASIDKSDLDRHIYEGGLKVWECSYDLSAHLEDIDLNGKKVLELGCGAALPSIVALKKGASKVVCQDYNESVIELVTKPNLKLNISDESKFEAIAKSWEDFSKECTEKFDYILTSETIYDAGDYASLHDSMKAALKDDGIIILAAKVVYFGKTGDYFRFLDFIEAESYFEVIKSKQIEASVQRIIAYLKRK</sequence>
<dbReference type="InterPro" id="IPR019410">
    <property type="entry name" value="Methyltransf_16"/>
</dbReference>
<comment type="similarity">
    <text evidence="9">Belongs to the methyltransferase superfamily. METTL18 family.</text>
</comment>
<dbReference type="Pfam" id="PF10294">
    <property type="entry name" value="Methyltransf_16"/>
    <property type="match status" value="1"/>
</dbReference>
<keyword evidence="7" id="KW-0949">S-adenosyl-L-methionine</keyword>
<dbReference type="WBParaSite" id="PDA_v2.g632.t1">
    <property type="protein sequence ID" value="PDA_v2.g632.t1"/>
    <property type="gene ID" value="PDA_v2.g632"/>
</dbReference>
<dbReference type="CDD" id="cd02440">
    <property type="entry name" value="AdoMet_MTases"/>
    <property type="match status" value="1"/>
</dbReference>
<dbReference type="PANTHER" id="PTHR14614">
    <property type="entry name" value="HEPATOCELLULAR CARCINOMA-ASSOCIATED ANTIGEN"/>
    <property type="match status" value="1"/>
</dbReference>
<dbReference type="Proteomes" id="UP000887578">
    <property type="component" value="Unplaced"/>
</dbReference>
<name>A0A914QWS5_9BILA</name>
<accession>A0A914QWS5</accession>
<comment type="subcellular location">
    <subcellularLocation>
        <location evidence="2">Cytoplasm</location>
    </subcellularLocation>
    <subcellularLocation>
        <location evidence="1">Nucleus</location>
    </subcellularLocation>
</comment>
<protein>
    <recommendedName>
        <fullName evidence="3">protein-histidine N-methyltransferase</fullName>
        <ecNumber evidence="3">2.1.1.85</ecNumber>
    </recommendedName>
</protein>
<keyword evidence="6" id="KW-0808">Transferase</keyword>
<evidence type="ECO:0000256" key="7">
    <source>
        <dbReference type="ARBA" id="ARBA00022691"/>
    </source>
</evidence>
<keyword evidence="5" id="KW-0489">Methyltransferase</keyword>
<evidence type="ECO:0000256" key="3">
    <source>
        <dbReference type="ARBA" id="ARBA00012533"/>
    </source>
</evidence>
<dbReference type="GO" id="GO:0005737">
    <property type="term" value="C:cytoplasm"/>
    <property type="evidence" value="ECO:0007669"/>
    <property type="project" value="UniProtKB-SubCell"/>
</dbReference>
<dbReference type="EC" id="2.1.1.85" evidence="3"/>
<keyword evidence="4" id="KW-0963">Cytoplasm</keyword>
<evidence type="ECO:0000256" key="9">
    <source>
        <dbReference type="ARBA" id="ARBA00038126"/>
    </source>
</evidence>
<dbReference type="InterPro" id="IPR029063">
    <property type="entry name" value="SAM-dependent_MTases_sf"/>
</dbReference>
<organism evidence="10 11">
    <name type="scientific">Panagrolaimus davidi</name>
    <dbReference type="NCBI Taxonomy" id="227884"/>
    <lineage>
        <taxon>Eukaryota</taxon>
        <taxon>Metazoa</taxon>
        <taxon>Ecdysozoa</taxon>
        <taxon>Nematoda</taxon>
        <taxon>Chromadorea</taxon>
        <taxon>Rhabditida</taxon>
        <taxon>Tylenchina</taxon>
        <taxon>Panagrolaimomorpha</taxon>
        <taxon>Panagrolaimoidea</taxon>
        <taxon>Panagrolaimidae</taxon>
        <taxon>Panagrolaimus</taxon>
    </lineage>
</organism>
<dbReference type="SUPFAM" id="SSF53335">
    <property type="entry name" value="S-adenosyl-L-methionine-dependent methyltransferases"/>
    <property type="match status" value="1"/>
</dbReference>
<evidence type="ECO:0000256" key="4">
    <source>
        <dbReference type="ARBA" id="ARBA00022490"/>
    </source>
</evidence>
<evidence type="ECO:0000256" key="6">
    <source>
        <dbReference type="ARBA" id="ARBA00022679"/>
    </source>
</evidence>
<dbReference type="AlphaFoldDB" id="A0A914QWS5"/>
<dbReference type="PANTHER" id="PTHR14614:SF39">
    <property type="entry name" value="HISTIDINE PROTEIN METHYLTRANSFERASE 1 HOMOLOG"/>
    <property type="match status" value="1"/>
</dbReference>
<evidence type="ECO:0000256" key="1">
    <source>
        <dbReference type="ARBA" id="ARBA00004123"/>
    </source>
</evidence>
<evidence type="ECO:0000256" key="8">
    <source>
        <dbReference type="ARBA" id="ARBA00023242"/>
    </source>
</evidence>